<dbReference type="PANTHER" id="PTHR37540">
    <property type="entry name" value="TRANSCRIPTION FACTOR (ACR-2), PUTATIVE-RELATED-RELATED"/>
    <property type="match status" value="1"/>
</dbReference>
<dbReference type="VEuPathDB" id="FungiDB:PV08_08059"/>
<dbReference type="InterPro" id="IPR021858">
    <property type="entry name" value="Fun_TF"/>
</dbReference>
<feature type="compositionally biased region" description="Polar residues" evidence="1">
    <location>
        <begin position="12"/>
        <end position="22"/>
    </location>
</feature>
<feature type="compositionally biased region" description="Polar residues" evidence="1">
    <location>
        <begin position="73"/>
        <end position="87"/>
    </location>
</feature>
<proteinExistence type="predicted"/>
<protein>
    <recommendedName>
        <fullName evidence="4">Transcription factor domain-containing protein</fullName>
    </recommendedName>
</protein>
<dbReference type="PANTHER" id="PTHR37540:SF5">
    <property type="entry name" value="TRANSCRIPTION FACTOR DOMAIN-CONTAINING PROTEIN"/>
    <property type="match status" value="1"/>
</dbReference>
<organism evidence="2 3">
    <name type="scientific">Exophiala spinifera</name>
    <dbReference type="NCBI Taxonomy" id="91928"/>
    <lineage>
        <taxon>Eukaryota</taxon>
        <taxon>Fungi</taxon>
        <taxon>Dikarya</taxon>
        <taxon>Ascomycota</taxon>
        <taxon>Pezizomycotina</taxon>
        <taxon>Eurotiomycetes</taxon>
        <taxon>Chaetothyriomycetidae</taxon>
        <taxon>Chaetothyriales</taxon>
        <taxon>Herpotrichiellaceae</taxon>
        <taxon>Exophiala</taxon>
    </lineage>
</organism>
<dbReference type="Pfam" id="PF11951">
    <property type="entry name" value="Fungal_trans_2"/>
    <property type="match status" value="1"/>
</dbReference>
<feature type="region of interest" description="Disordered" evidence="1">
    <location>
        <begin position="1"/>
        <end position="22"/>
    </location>
</feature>
<accession>A0A0D1ZJ43</accession>
<dbReference type="GeneID" id="27335142"/>
<feature type="region of interest" description="Disordered" evidence="1">
    <location>
        <begin position="43"/>
        <end position="87"/>
    </location>
</feature>
<keyword evidence="3" id="KW-1185">Reference proteome</keyword>
<dbReference type="RefSeq" id="XP_016233088.1">
    <property type="nucleotide sequence ID" value="XM_016382385.1"/>
</dbReference>
<gene>
    <name evidence="2" type="ORF">PV08_08059</name>
</gene>
<evidence type="ECO:0000256" key="1">
    <source>
        <dbReference type="SAM" id="MobiDB-lite"/>
    </source>
</evidence>
<evidence type="ECO:0000313" key="3">
    <source>
        <dbReference type="Proteomes" id="UP000053328"/>
    </source>
</evidence>
<name>A0A0D1ZJ43_9EURO</name>
<evidence type="ECO:0000313" key="2">
    <source>
        <dbReference type="EMBL" id="KIW12872.1"/>
    </source>
</evidence>
<dbReference type="AlphaFoldDB" id="A0A0D1ZJ43"/>
<dbReference type="Proteomes" id="UP000053328">
    <property type="component" value="Unassembled WGS sequence"/>
</dbReference>
<dbReference type="STRING" id="91928.A0A0D1ZJ43"/>
<dbReference type="HOGENOM" id="CLU_032227_3_0_1"/>
<dbReference type="OrthoDB" id="4158087at2759"/>
<dbReference type="EMBL" id="KN847497">
    <property type="protein sequence ID" value="KIW12872.1"/>
    <property type="molecule type" value="Genomic_DNA"/>
</dbReference>
<sequence>MAIVESALLTPSDHSTPASTGSKDVLVGHKYKKIRWKKYDPKKRRLEGPGNQFVLWTPPLPPTGQSDAEDTEPSPSSGFKIETASSGQRATIASPLQPLPLNGTRVDPFMCLPIKATDCVRDTIDYFITICSDVAEGSVVPGPVNPHLSLLLPYALKHSTLLESMIAVCRASILLSLDRPALEDPAFIQHRGNAIAGLNTKIRTNHCTDDDALLTVTMLMTLEYLMGNHYAVRMHCEGLEKMLELRGPLGEGEEETDWAKFVRHGLSSYKALGSFVTGRPPDIPSDSIGYLKETFEELSLDQPLAYLEPPFDPDLCTMLSRLPAGFSEVCLKCRISVQMINLLGAIAGATTLLDTKSAVESVSTSTSTDACVLDSQRQRSMTQALLSSLQRMSLTSVVPIELNLTCGLLAYMFQLRSLAPVNLFYDPILRRFIDTLPAQPKPSFLEEQHSLIWVSMAAAGSLALRVAPMPSSHAVMDHILDLYPETRDWSRLHKILRGFFWTNEIGAHWKTVWQAAMQRREFLLRRNQDAKVHPHMVTAQMPELNSEAVRRHIEGAPRAVREMGEAMGICPFHRKHG</sequence>
<reference evidence="2 3" key="1">
    <citation type="submission" date="2015-01" db="EMBL/GenBank/DDBJ databases">
        <title>The Genome Sequence of Exophiala spinifera CBS89968.</title>
        <authorList>
            <consortium name="The Broad Institute Genomics Platform"/>
            <person name="Cuomo C."/>
            <person name="de Hoog S."/>
            <person name="Gorbushina A."/>
            <person name="Stielow B."/>
            <person name="Teixiera M."/>
            <person name="Abouelleil A."/>
            <person name="Chapman S.B."/>
            <person name="Priest M."/>
            <person name="Young S.K."/>
            <person name="Wortman J."/>
            <person name="Nusbaum C."/>
            <person name="Birren B."/>
        </authorList>
    </citation>
    <scope>NUCLEOTIDE SEQUENCE [LARGE SCALE GENOMIC DNA]</scope>
    <source>
        <strain evidence="2 3">CBS 89968</strain>
    </source>
</reference>
<evidence type="ECO:0008006" key="4">
    <source>
        <dbReference type="Google" id="ProtNLM"/>
    </source>
</evidence>